<gene>
    <name evidence="2" type="ORF">MZO42_10570</name>
</gene>
<dbReference type="InterPro" id="IPR010839">
    <property type="entry name" value="AtuA_N"/>
</dbReference>
<sequence>MITRPSVRIGVGAGFSGDRFEPAIELIEQGDIDFLVFECLAERTIALAQQARQRDPEGGFDPLLIDRMRVVLPGARSHGVRIITNAGAANPLGAAHALGALAQELGLAPLRIGVVLGDDVRDAILAAPLPLIDRPGSTADLKDIISANAYLGAEPIARALDHGADIVITGRVGDPALFVGPLAHAFGWSFGDAPLIGRATMIGHLLECAGQLTGGYFADADHKQVEGLARLGFPLAEVAADASAVLTKVPGTGGRLSIASCKEQLLYEILDPAAYLQTDVTADFTSAAFEEIGEDRIRVTGGSGTPPSGSLKVSIGYDDGFIGEGQIAYAGPGAVARGRMAIEIVRERLRLCGVAVRELRTELIGVDSIDCTVAPRPAPREVRVRIAGRTDSARTAARIGAEVEALYTNGPAAGGGVTRSVRQVVAIASALIPGSQVQPRVEMIEVQP</sequence>
<reference evidence="2" key="1">
    <citation type="submission" date="2022-04" db="EMBL/GenBank/DDBJ databases">
        <title>Tomato heritable bacteria conferring resistance against bacterial wilt.</title>
        <authorList>
            <person name="Yin J."/>
        </authorList>
    </citation>
    <scope>NUCLEOTIDE SEQUENCE</scope>
    <source>
        <strain evidence="2">Cra20</strain>
    </source>
</reference>
<organism evidence="2">
    <name type="scientific">Sphingomonas psychrotolerans</name>
    <dbReference type="NCBI Taxonomy" id="1327635"/>
    <lineage>
        <taxon>Bacteria</taxon>
        <taxon>Pseudomonadati</taxon>
        <taxon>Pseudomonadota</taxon>
        <taxon>Alphaproteobacteria</taxon>
        <taxon>Sphingomonadales</taxon>
        <taxon>Sphingomonadaceae</taxon>
        <taxon>Sphingomonas</taxon>
    </lineage>
</organism>
<dbReference type="PANTHER" id="PTHR47472">
    <property type="entry name" value="PROPIONYL-COA CARBOXYLASE"/>
    <property type="match status" value="1"/>
</dbReference>
<evidence type="ECO:0000259" key="1">
    <source>
        <dbReference type="Pfam" id="PF07287"/>
    </source>
</evidence>
<comment type="caution">
    <text evidence="2">The sequence shown here is derived from an EMBL/GenBank/DDBJ whole genome shotgun (WGS) entry which is preliminary data.</text>
</comment>
<name>A0ABU3N4E9_9SPHN</name>
<feature type="domain" description="Acyclic terpene utilisation N-terminal" evidence="1">
    <location>
        <begin position="7"/>
        <end position="443"/>
    </location>
</feature>
<dbReference type="Pfam" id="PF07287">
    <property type="entry name" value="AtuA"/>
    <property type="match status" value="1"/>
</dbReference>
<dbReference type="PANTHER" id="PTHR47472:SF1">
    <property type="entry name" value="DUF1446-DOMAIN-CONTAINING PROTEIN"/>
    <property type="match status" value="1"/>
</dbReference>
<accession>A0ABU3N4E9</accession>
<protein>
    <submittedName>
        <fullName evidence="2">DUF1446 domain-containing protein</fullName>
    </submittedName>
</protein>
<proteinExistence type="predicted"/>
<evidence type="ECO:0000313" key="2">
    <source>
        <dbReference type="EMBL" id="MDT8759141.1"/>
    </source>
</evidence>
<dbReference type="EMBL" id="JALMLT010000002">
    <property type="protein sequence ID" value="MDT8759141.1"/>
    <property type="molecule type" value="Genomic_DNA"/>
</dbReference>